<keyword evidence="2" id="KW-1017">Isopeptide bond</keyword>
<keyword evidence="10" id="KW-0539">Nucleus</keyword>
<dbReference type="InterPro" id="IPR013087">
    <property type="entry name" value="Znf_C2H2_type"/>
</dbReference>
<dbReference type="Proteomes" id="UP000748531">
    <property type="component" value="Unassembled WGS sequence"/>
</dbReference>
<keyword evidence="6" id="KW-0862">Zinc</keyword>
<dbReference type="GO" id="GO:0000978">
    <property type="term" value="F:RNA polymerase II cis-regulatory region sequence-specific DNA binding"/>
    <property type="evidence" value="ECO:0007669"/>
    <property type="project" value="TreeGrafter"/>
</dbReference>
<keyword evidence="9" id="KW-0804">Transcription</keyword>
<dbReference type="SUPFAM" id="SSF57667">
    <property type="entry name" value="beta-beta-alpha zinc fingers"/>
    <property type="match status" value="1"/>
</dbReference>
<keyword evidence="4" id="KW-0677">Repeat</keyword>
<reference evidence="14" key="1">
    <citation type="submission" date="2019-05" db="EMBL/GenBank/DDBJ databases">
        <title>Annotation for the trematode Paragonimus heterotremus.</title>
        <authorList>
            <person name="Choi Y.-J."/>
        </authorList>
    </citation>
    <scope>NUCLEOTIDE SEQUENCE</scope>
    <source>
        <strain evidence="14">LC</strain>
    </source>
</reference>
<evidence type="ECO:0000313" key="15">
    <source>
        <dbReference type="Proteomes" id="UP000748531"/>
    </source>
</evidence>
<dbReference type="FunFam" id="3.30.160.60:FF:000046">
    <property type="entry name" value="Putative B-cell lymphoma/leukemia 11A"/>
    <property type="match status" value="1"/>
</dbReference>
<protein>
    <recommendedName>
        <fullName evidence="13">C2H2-type domain-containing protein</fullName>
    </recommendedName>
</protein>
<feature type="compositionally biased region" description="Polar residues" evidence="12">
    <location>
        <begin position="133"/>
        <end position="149"/>
    </location>
</feature>
<keyword evidence="5 11" id="KW-0863">Zinc-finger</keyword>
<evidence type="ECO:0000256" key="8">
    <source>
        <dbReference type="ARBA" id="ARBA00023015"/>
    </source>
</evidence>
<comment type="caution">
    <text evidence="14">The sequence shown here is derived from an EMBL/GenBank/DDBJ whole genome shotgun (WGS) entry which is preliminary data.</text>
</comment>
<dbReference type="FunFam" id="3.30.160.60:FF:001175">
    <property type="entry name" value="Zinc finger, C2H2 type"/>
    <property type="match status" value="1"/>
</dbReference>
<name>A0A8J4TKC1_9TREM</name>
<dbReference type="PROSITE" id="PS00028">
    <property type="entry name" value="ZINC_FINGER_C2H2_1"/>
    <property type="match status" value="2"/>
</dbReference>
<dbReference type="PROSITE" id="PS50157">
    <property type="entry name" value="ZINC_FINGER_C2H2_2"/>
    <property type="match status" value="2"/>
</dbReference>
<evidence type="ECO:0000256" key="12">
    <source>
        <dbReference type="SAM" id="MobiDB-lite"/>
    </source>
</evidence>
<evidence type="ECO:0000259" key="13">
    <source>
        <dbReference type="PROSITE" id="PS50157"/>
    </source>
</evidence>
<feature type="domain" description="C2H2-type" evidence="13">
    <location>
        <begin position="482"/>
        <end position="509"/>
    </location>
</feature>
<evidence type="ECO:0000256" key="10">
    <source>
        <dbReference type="ARBA" id="ARBA00023242"/>
    </source>
</evidence>
<feature type="region of interest" description="Disordered" evidence="12">
    <location>
        <begin position="165"/>
        <end position="206"/>
    </location>
</feature>
<dbReference type="PANTHER" id="PTHR45993:SF6">
    <property type="entry name" value="C2H2-TYPE DOMAIN-CONTAINING PROTEIN"/>
    <property type="match status" value="1"/>
</dbReference>
<evidence type="ECO:0000256" key="4">
    <source>
        <dbReference type="ARBA" id="ARBA00022737"/>
    </source>
</evidence>
<dbReference type="Pfam" id="PF00096">
    <property type="entry name" value="zf-C2H2"/>
    <property type="match status" value="2"/>
</dbReference>
<dbReference type="PANTHER" id="PTHR45993">
    <property type="entry name" value="B-CELL LYMPHOMA/LEUKEMIA 11"/>
    <property type="match status" value="1"/>
</dbReference>
<feature type="region of interest" description="Disordered" evidence="12">
    <location>
        <begin position="355"/>
        <end position="380"/>
    </location>
</feature>
<evidence type="ECO:0000256" key="9">
    <source>
        <dbReference type="ARBA" id="ARBA00023163"/>
    </source>
</evidence>
<dbReference type="InterPro" id="IPR036236">
    <property type="entry name" value="Znf_C2H2_sf"/>
</dbReference>
<dbReference type="AlphaFoldDB" id="A0A8J4TKC1"/>
<feature type="region of interest" description="Disordered" evidence="12">
    <location>
        <begin position="133"/>
        <end position="152"/>
    </location>
</feature>
<dbReference type="InterPro" id="IPR051497">
    <property type="entry name" value="Dev/Hematopoietic_TF"/>
</dbReference>
<evidence type="ECO:0000256" key="7">
    <source>
        <dbReference type="ARBA" id="ARBA00022843"/>
    </source>
</evidence>
<accession>A0A8J4TKC1</accession>
<dbReference type="GO" id="GO:0005634">
    <property type="term" value="C:nucleus"/>
    <property type="evidence" value="ECO:0007669"/>
    <property type="project" value="UniProtKB-SubCell"/>
</dbReference>
<feature type="domain" description="C2H2-type" evidence="13">
    <location>
        <begin position="510"/>
        <end position="537"/>
    </location>
</feature>
<evidence type="ECO:0000256" key="1">
    <source>
        <dbReference type="ARBA" id="ARBA00004123"/>
    </source>
</evidence>
<evidence type="ECO:0000256" key="11">
    <source>
        <dbReference type="PROSITE-ProRule" id="PRU00042"/>
    </source>
</evidence>
<dbReference type="Gene3D" id="3.30.160.60">
    <property type="entry name" value="Classic Zinc Finger"/>
    <property type="match status" value="2"/>
</dbReference>
<comment type="subcellular location">
    <subcellularLocation>
        <location evidence="1">Nucleus</location>
    </subcellularLocation>
</comment>
<keyword evidence="3" id="KW-0479">Metal-binding</keyword>
<evidence type="ECO:0000256" key="5">
    <source>
        <dbReference type="ARBA" id="ARBA00022771"/>
    </source>
</evidence>
<proteinExistence type="predicted"/>
<dbReference type="GO" id="GO:0003700">
    <property type="term" value="F:DNA-binding transcription factor activity"/>
    <property type="evidence" value="ECO:0007669"/>
    <property type="project" value="TreeGrafter"/>
</dbReference>
<dbReference type="GO" id="GO:0006357">
    <property type="term" value="P:regulation of transcription by RNA polymerase II"/>
    <property type="evidence" value="ECO:0007669"/>
    <property type="project" value="TreeGrafter"/>
</dbReference>
<organism evidence="14 15">
    <name type="scientific">Paragonimus heterotremus</name>
    <dbReference type="NCBI Taxonomy" id="100268"/>
    <lineage>
        <taxon>Eukaryota</taxon>
        <taxon>Metazoa</taxon>
        <taxon>Spiralia</taxon>
        <taxon>Lophotrochozoa</taxon>
        <taxon>Platyhelminthes</taxon>
        <taxon>Trematoda</taxon>
        <taxon>Digenea</taxon>
        <taxon>Plagiorchiida</taxon>
        <taxon>Troglotremata</taxon>
        <taxon>Troglotrematidae</taxon>
        <taxon>Paragonimus</taxon>
    </lineage>
</organism>
<keyword evidence="15" id="KW-1185">Reference proteome</keyword>
<dbReference type="OrthoDB" id="10046198at2759"/>
<evidence type="ECO:0000256" key="3">
    <source>
        <dbReference type="ARBA" id="ARBA00022723"/>
    </source>
</evidence>
<evidence type="ECO:0000256" key="2">
    <source>
        <dbReference type="ARBA" id="ARBA00022499"/>
    </source>
</evidence>
<evidence type="ECO:0000313" key="14">
    <source>
        <dbReference type="EMBL" id="KAF5403321.1"/>
    </source>
</evidence>
<feature type="compositionally biased region" description="Polar residues" evidence="12">
    <location>
        <begin position="183"/>
        <end position="193"/>
    </location>
</feature>
<gene>
    <name evidence="14" type="ORF">PHET_03288</name>
</gene>
<keyword evidence="7" id="KW-0832">Ubl conjugation</keyword>
<keyword evidence="8" id="KW-0805">Transcription regulation</keyword>
<dbReference type="SMART" id="SM00355">
    <property type="entry name" value="ZnF_C2H2"/>
    <property type="match status" value="4"/>
</dbReference>
<evidence type="ECO:0000256" key="6">
    <source>
        <dbReference type="ARBA" id="ARBA00022833"/>
    </source>
</evidence>
<sequence>MQQLPVFHPFQFAHKYQPTDTLNGSAGASAFTAVKSAHLSQKSETHIQSLPERLFADLTASPPVTWFPGSTRASRLDDVNALGNTDVRLSSDSWNSVLANRNHISGCGDFPLGAFPQIHWLPEAIQNDRSLPSVSHLQCQTDNNQSEPSHNPYVQPFNHHWYANPSTRTDEQGVPPSPIDLSARNSAGQSSGLHTGARTPEEKQLTATKQARLCSGECNQSRGRMSLPEMEIQFRCAICGLRELTAWQLLNHLATMHAMELYRLEATDPLYSTSHNNEQGTAIGSLSQVVPVHFKSTTCEPYYREVNTMRSDELAARSIPACDSTLRPLVLKTQRESDLYSTFFQIYMQMSQLLRQQTSNGSTKDDSQANKRPGNSVSPISTRSILDTEELCTQKIDKTDLSDAIRKVDILSPSVHPQYLVQSRLNMPSETPITPKIFSKRDTTYQLNPQILQAHLRTNIRDQSACIQRKFHGSLFHNTRRDKCEFCGKIFRNCSNLTVHRRSHTGEKPYRCKLCPYACAQSSKLTRHMRTHGSPGTTGVELRCRFCHTPFLLNNTLERHMRKCEKTFRTMKDAKLSLADPKEVQ</sequence>
<dbReference type="GO" id="GO:0008270">
    <property type="term" value="F:zinc ion binding"/>
    <property type="evidence" value="ECO:0007669"/>
    <property type="project" value="UniProtKB-KW"/>
</dbReference>
<dbReference type="EMBL" id="LUCH01001292">
    <property type="protein sequence ID" value="KAF5403321.1"/>
    <property type="molecule type" value="Genomic_DNA"/>
</dbReference>